<evidence type="ECO:0000259" key="1">
    <source>
        <dbReference type="Pfam" id="PF04993"/>
    </source>
</evidence>
<protein>
    <submittedName>
        <fullName evidence="2">TfoX/Sxy family protein</fullName>
    </submittedName>
</protein>
<organism evidence="2 3">
    <name type="scientific">Cellvibrio fontiphilus</name>
    <dbReference type="NCBI Taxonomy" id="1815559"/>
    <lineage>
        <taxon>Bacteria</taxon>
        <taxon>Pseudomonadati</taxon>
        <taxon>Pseudomonadota</taxon>
        <taxon>Gammaproteobacteria</taxon>
        <taxon>Cellvibrionales</taxon>
        <taxon>Cellvibrionaceae</taxon>
        <taxon>Cellvibrio</taxon>
    </lineage>
</organism>
<sequence length="126" mass="14482">MSLSNVYLDHVIARLSRVTEVAYRRIFNGAAIYHHGVQFALAVNDQLYFRADEMSRALFQQRGMHSLQPRGVSLQSDFFQLPNQLLDTPDELRYWVRIAVEASSADYPVEEEETSVISLPPRRARA</sequence>
<evidence type="ECO:0000313" key="3">
    <source>
        <dbReference type="Proteomes" id="UP001595555"/>
    </source>
</evidence>
<dbReference type="EMBL" id="JBHRTF010000002">
    <property type="protein sequence ID" value="MFC3114560.1"/>
    <property type="molecule type" value="Genomic_DNA"/>
</dbReference>
<proteinExistence type="predicted"/>
<dbReference type="RefSeq" id="WP_378116022.1">
    <property type="nucleotide sequence ID" value="NZ_JBHRTF010000002.1"/>
</dbReference>
<gene>
    <name evidence="2" type="ORF">ACFODX_03260</name>
</gene>
<dbReference type="InterPro" id="IPR007076">
    <property type="entry name" value="TfoX_N"/>
</dbReference>
<reference evidence="3" key="1">
    <citation type="journal article" date="2019" name="Int. J. Syst. Evol. Microbiol.">
        <title>The Global Catalogue of Microorganisms (GCM) 10K type strain sequencing project: providing services to taxonomists for standard genome sequencing and annotation.</title>
        <authorList>
            <consortium name="The Broad Institute Genomics Platform"/>
            <consortium name="The Broad Institute Genome Sequencing Center for Infectious Disease"/>
            <person name="Wu L."/>
            <person name="Ma J."/>
        </authorList>
    </citation>
    <scope>NUCLEOTIDE SEQUENCE [LARGE SCALE GENOMIC DNA]</scope>
    <source>
        <strain evidence="3">KCTC 52237</strain>
    </source>
</reference>
<name>A0ABV7FD55_9GAMM</name>
<dbReference type="Proteomes" id="UP001595555">
    <property type="component" value="Unassembled WGS sequence"/>
</dbReference>
<dbReference type="Gene3D" id="3.30.1460.30">
    <property type="entry name" value="YgaC/TfoX-N like chaperone"/>
    <property type="match status" value="1"/>
</dbReference>
<comment type="caution">
    <text evidence="2">The sequence shown here is derived from an EMBL/GenBank/DDBJ whole genome shotgun (WGS) entry which is preliminary data.</text>
</comment>
<dbReference type="Pfam" id="PF04993">
    <property type="entry name" value="TfoX_N"/>
    <property type="match status" value="1"/>
</dbReference>
<evidence type="ECO:0000313" key="2">
    <source>
        <dbReference type="EMBL" id="MFC3114560.1"/>
    </source>
</evidence>
<accession>A0ABV7FD55</accession>
<keyword evidence="3" id="KW-1185">Reference proteome</keyword>
<dbReference type="SUPFAM" id="SSF159894">
    <property type="entry name" value="YgaC/TfoX-N like"/>
    <property type="match status" value="1"/>
</dbReference>
<feature type="domain" description="TfoX N-terminal" evidence="1">
    <location>
        <begin position="15"/>
        <end position="102"/>
    </location>
</feature>